<comment type="function">
    <text evidence="6 8 9">Necessary for efficient RNA polymerase transcription elongation past template-encoded arresting sites. The arresting sites in DNA have the property of trapping a certain fraction of elongating RNA polymerases that pass through, resulting in locked ternary complexes. Cleavage of the nascent transcript by cleavage factors such as GreA or GreB allows the resumption of elongation from the new 3'terminus. GreA releases sequences of 2 to 3 nucleotides.</text>
</comment>
<evidence type="ECO:0000313" key="12">
    <source>
        <dbReference type="EMBL" id="PIZ39454.1"/>
    </source>
</evidence>
<evidence type="ECO:0000256" key="5">
    <source>
        <dbReference type="ARBA" id="ARBA00023163"/>
    </source>
</evidence>
<reference evidence="13" key="1">
    <citation type="submission" date="2017-09" db="EMBL/GenBank/DDBJ databases">
        <title>Depth-based differentiation of microbial function through sediment-hosted aquifers and enrichment of novel symbionts in the deep terrestrial subsurface.</title>
        <authorList>
            <person name="Probst A.J."/>
            <person name="Ladd B."/>
            <person name="Jarett J.K."/>
            <person name="Geller-Mcgrath D.E."/>
            <person name="Sieber C.M.K."/>
            <person name="Emerson J.B."/>
            <person name="Anantharaman K."/>
            <person name="Thomas B.C."/>
            <person name="Malmstrom R."/>
            <person name="Stieglmeier M."/>
            <person name="Klingl A."/>
            <person name="Woyke T."/>
            <person name="Ryan C.M."/>
            <person name="Banfield J.F."/>
        </authorList>
    </citation>
    <scope>NUCLEOTIDE SEQUENCE [LARGE SCALE GENOMIC DNA]</scope>
</reference>
<dbReference type="GO" id="GO:0032784">
    <property type="term" value="P:regulation of DNA-templated transcription elongation"/>
    <property type="evidence" value="ECO:0007669"/>
    <property type="project" value="UniProtKB-UniRule"/>
</dbReference>
<evidence type="ECO:0000256" key="1">
    <source>
        <dbReference type="ARBA" id="ARBA00008213"/>
    </source>
</evidence>
<dbReference type="NCBIfam" id="NF001263">
    <property type="entry name" value="PRK00226.1-4"/>
    <property type="match status" value="1"/>
</dbReference>
<proteinExistence type="inferred from homology"/>
<organism evidence="12 13">
    <name type="scientific">Candidatus Aquicultor secundus</name>
    <dbReference type="NCBI Taxonomy" id="1973895"/>
    <lineage>
        <taxon>Bacteria</taxon>
        <taxon>Bacillati</taxon>
        <taxon>Actinomycetota</taxon>
        <taxon>Candidatus Aquicultoria</taxon>
        <taxon>Candidatus Aquicultorales</taxon>
        <taxon>Candidatus Aquicultoraceae</taxon>
        <taxon>Candidatus Aquicultor</taxon>
    </lineage>
</organism>
<dbReference type="AlphaFoldDB" id="A0A2M7T8D0"/>
<keyword evidence="5 8" id="KW-0804">Transcription</keyword>
<dbReference type="SUPFAM" id="SSF54534">
    <property type="entry name" value="FKBP-like"/>
    <property type="match status" value="1"/>
</dbReference>
<dbReference type="InterPro" id="IPR036805">
    <property type="entry name" value="Tscrpt_elong_fac_GreA/B_N_sf"/>
</dbReference>
<comment type="similarity">
    <text evidence="1 8 9">Belongs to the GreA/GreB family.</text>
</comment>
<dbReference type="FunFam" id="1.10.287.180:FF:000001">
    <property type="entry name" value="Transcription elongation factor GreA"/>
    <property type="match status" value="1"/>
</dbReference>
<dbReference type="SUPFAM" id="SSF46557">
    <property type="entry name" value="GreA transcript cleavage protein, N-terminal domain"/>
    <property type="match status" value="1"/>
</dbReference>
<evidence type="ECO:0000259" key="11">
    <source>
        <dbReference type="Pfam" id="PF03449"/>
    </source>
</evidence>
<dbReference type="Gene3D" id="3.10.50.30">
    <property type="entry name" value="Transcription elongation factor, GreA/GreB, C-terminal domain"/>
    <property type="match status" value="1"/>
</dbReference>
<protein>
    <recommendedName>
        <fullName evidence="2 8">Transcription elongation factor GreA</fullName>
    </recommendedName>
    <alternativeName>
        <fullName evidence="7 8">Transcript cleavage factor GreA</fullName>
    </alternativeName>
</protein>
<dbReference type="PANTHER" id="PTHR30437:SF4">
    <property type="entry name" value="TRANSCRIPTION ELONGATION FACTOR GREA"/>
    <property type="match status" value="1"/>
</dbReference>
<evidence type="ECO:0000313" key="13">
    <source>
        <dbReference type="Proteomes" id="UP000230956"/>
    </source>
</evidence>
<dbReference type="Proteomes" id="UP000230956">
    <property type="component" value="Unassembled WGS sequence"/>
</dbReference>
<dbReference type="PANTHER" id="PTHR30437">
    <property type="entry name" value="TRANSCRIPTION ELONGATION FACTOR GREA"/>
    <property type="match status" value="1"/>
</dbReference>
<dbReference type="InterPro" id="IPR036953">
    <property type="entry name" value="GreA/GreB_C_sf"/>
</dbReference>
<evidence type="ECO:0000256" key="8">
    <source>
        <dbReference type="HAMAP-Rule" id="MF_00105"/>
    </source>
</evidence>
<name>A0A2M7T8D0_9ACTN</name>
<dbReference type="FunFam" id="3.10.50.30:FF:000001">
    <property type="entry name" value="Transcription elongation factor GreA"/>
    <property type="match status" value="1"/>
</dbReference>
<dbReference type="PROSITE" id="PS00829">
    <property type="entry name" value="GREAB_1"/>
    <property type="match status" value="1"/>
</dbReference>
<dbReference type="GO" id="GO:0003746">
    <property type="term" value="F:translation elongation factor activity"/>
    <property type="evidence" value="ECO:0007669"/>
    <property type="project" value="UniProtKB-KW"/>
</dbReference>
<dbReference type="InterPro" id="IPR022691">
    <property type="entry name" value="Tscrpt_elong_fac_GreA/B_N"/>
</dbReference>
<feature type="domain" description="Transcription elongation factor GreA/GreB C-terminal" evidence="10">
    <location>
        <begin position="87"/>
        <end position="159"/>
    </location>
</feature>
<evidence type="ECO:0000256" key="7">
    <source>
        <dbReference type="ARBA" id="ARBA00030776"/>
    </source>
</evidence>
<accession>A0A2M7T8D0</accession>
<dbReference type="PIRSF" id="PIRSF006092">
    <property type="entry name" value="GreA_GreB"/>
    <property type="match status" value="1"/>
</dbReference>
<evidence type="ECO:0000259" key="10">
    <source>
        <dbReference type="Pfam" id="PF01272"/>
    </source>
</evidence>
<evidence type="ECO:0000256" key="3">
    <source>
        <dbReference type="ARBA" id="ARBA00023015"/>
    </source>
</evidence>
<dbReference type="Pfam" id="PF03449">
    <property type="entry name" value="GreA_GreB_N"/>
    <property type="match status" value="1"/>
</dbReference>
<dbReference type="InterPro" id="IPR006359">
    <property type="entry name" value="Tscrpt_elong_fac_GreA"/>
</dbReference>
<comment type="caution">
    <text evidence="12">The sequence shown here is derived from an EMBL/GenBank/DDBJ whole genome shotgun (WGS) entry which is preliminary data.</text>
</comment>
<feature type="domain" description="Transcription elongation factor GreA/GreB N-terminal" evidence="11">
    <location>
        <begin position="6"/>
        <end position="76"/>
    </location>
</feature>
<dbReference type="InterPro" id="IPR018151">
    <property type="entry name" value="TF_GreA/GreB_CS"/>
</dbReference>
<keyword evidence="3 8" id="KW-0805">Transcription regulation</keyword>
<gene>
    <name evidence="8" type="primary">greA</name>
    <name evidence="12" type="ORF">COY37_04995</name>
</gene>
<dbReference type="NCBIfam" id="TIGR01462">
    <property type="entry name" value="greA"/>
    <property type="match status" value="1"/>
</dbReference>
<keyword evidence="12" id="KW-0648">Protein biosynthesis</keyword>
<dbReference type="InterPro" id="IPR028624">
    <property type="entry name" value="Tscrpt_elong_fac_GreA/B"/>
</dbReference>
<keyword evidence="12" id="KW-0251">Elongation factor</keyword>
<dbReference type="Gene3D" id="1.10.287.180">
    <property type="entry name" value="Transcription elongation factor, GreA/GreB, N-terminal domain"/>
    <property type="match status" value="1"/>
</dbReference>
<evidence type="ECO:0000256" key="2">
    <source>
        <dbReference type="ARBA" id="ARBA00013729"/>
    </source>
</evidence>
<dbReference type="HAMAP" id="MF_00105">
    <property type="entry name" value="GreA_GreB"/>
    <property type="match status" value="1"/>
</dbReference>
<dbReference type="GO" id="GO:0006354">
    <property type="term" value="P:DNA-templated transcription elongation"/>
    <property type="evidence" value="ECO:0007669"/>
    <property type="project" value="TreeGrafter"/>
</dbReference>
<dbReference type="EMBL" id="PFNG01000120">
    <property type="protein sequence ID" value="PIZ39454.1"/>
    <property type="molecule type" value="Genomic_DNA"/>
</dbReference>
<dbReference type="InterPro" id="IPR001437">
    <property type="entry name" value="Tscrpt_elong_fac_GreA/B_C"/>
</dbReference>
<dbReference type="Pfam" id="PF01272">
    <property type="entry name" value="GreA_GreB"/>
    <property type="match status" value="1"/>
</dbReference>
<dbReference type="GO" id="GO:0003677">
    <property type="term" value="F:DNA binding"/>
    <property type="evidence" value="ECO:0007669"/>
    <property type="project" value="UniProtKB-UniRule"/>
</dbReference>
<evidence type="ECO:0000256" key="6">
    <source>
        <dbReference type="ARBA" id="ARBA00024916"/>
    </source>
</evidence>
<dbReference type="GO" id="GO:0070063">
    <property type="term" value="F:RNA polymerase binding"/>
    <property type="evidence" value="ECO:0007669"/>
    <property type="project" value="InterPro"/>
</dbReference>
<sequence>MSEKEIILTKDGHNKLIEELRHLETTRRKEVAARIKESIEFGDLSENSEYDDAKNEQAFVEGRIMQINDMLLLAKIIEDGNNGGKSRKVSVGSFVLLLDLEFGDEEEYQIVGSFEADPTNHKISNESPVGCAIMGKKAGDVVRVRVPEGFLEYKIIKIRQNNKAKTDGE</sequence>
<evidence type="ECO:0000256" key="9">
    <source>
        <dbReference type="RuleBase" id="RU000556"/>
    </source>
</evidence>
<dbReference type="InterPro" id="IPR023459">
    <property type="entry name" value="Tscrpt_elong_fac_GreA/B_fam"/>
</dbReference>
<dbReference type="RefSeq" id="WP_286678824.1">
    <property type="nucleotide sequence ID" value="NZ_MNXI01000107.1"/>
</dbReference>
<evidence type="ECO:0000256" key="4">
    <source>
        <dbReference type="ARBA" id="ARBA00023125"/>
    </source>
</evidence>
<keyword evidence="4 8" id="KW-0238">DNA-binding</keyword>